<dbReference type="AlphaFoldDB" id="D8MT99"/>
<protein>
    <submittedName>
        <fullName evidence="1">Uncharacterized protein</fullName>
    </submittedName>
</protein>
<dbReference type="eggNOG" id="ENOG502ZPUD">
    <property type="taxonomic scope" value="Bacteria"/>
</dbReference>
<dbReference type="EMBL" id="FP236843">
    <property type="protein sequence ID" value="CAX60056.1"/>
    <property type="molecule type" value="Genomic_DNA"/>
</dbReference>
<gene>
    <name evidence="1" type="ordered locus">EbC_25250</name>
</gene>
<proteinExistence type="predicted"/>
<dbReference type="RefSeq" id="WP_013202542.1">
    <property type="nucleotide sequence ID" value="NC_014306.1"/>
</dbReference>
<sequence>MLMYILVAVLIAMMGFALARHWKVRNDKSTVASPHRPHRVARRRS</sequence>
<organism evidence="2">
    <name type="scientific">Erwinia billingiae (strain Eb661)</name>
    <dbReference type="NCBI Taxonomy" id="634500"/>
    <lineage>
        <taxon>Bacteria</taxon>
        <taxon>Pseudomonadati</taxon>
        <taxon>Pseudomonadota</taxon>
        <taxon>Gammaproteobacteria</taxon>
        <taxon>Enterobacterales</taxon>
        <taxon>Erwiniaceae</taxon>
        <taxon>Erwinia</taxon>
    </lineage>
</organism>
<dbReference type="HOGENOM" id="CLU_217534_0_0_6"/>
<accession>D8MT99</accession>
<dbReference type="Proteomes" id="UP000008793">
    <property type="component" value="Chromosome"/>
</dbReference>
<keyword evidence="2" id="KW-1185">Reference proteome</keyword>
<reference evidence="1 2" key="1">
    <citation type="journal article" date="2010" name="BMC Genomics">
        <title>Genome comparison of the epiphytic bacteria Erwinia billingiae and E. tasmaniensis with the pear pathogen E. pyrifoliae.</title>
        <authorList>
            <person name="Kube M."/>
            <person name="Migdoll A.M."/>
            <person name="Gehring I."/>
            <person name="Heitmann K."/>
            <person name="Mayer Y."/>
            <person name="Kuhl H."/>
            <person name="Knaust F."/>
            <person name="Geider K."/>
            <person name="Reinhardt R."/>
        </authorList>
    </citation>
    <scope>NUCLEOTIDE SEQUENCE [LARGE SCALE GENOMIC DNA]</scope>
    <source>
        <strain evidence="1 2">Eb661</strain>
    </source>
</reference>
<name>D8MT99_ERWBE</name>
<evidence type="ECO:0000313" key="2">
    <source>
        <dbReference type="Proteomes" id="UP000008793"/>
    </source>
</evidence>
<evidence type="ECO:0000313" key="1">
    <source>
        <dbReference type="EMBL" id="CAX60056.1"/>
    </source>
</evidence>
<dbReference type="KEGG" id="ebi:EbC_25250"/>
<dbReference type="GeneID" id="90514649"/>